<dbReference type="AlphaFoldDB" id="A0A8J3I508"/>
<protein>
    <submittedName>
        <fullName evidence="1">Uncharacterized protein</fullName>
    </submittedName>
</protein>
<dbReference type="Proteomes" id="UP000612362">
    <property type="component" value="Unassembled WGS sequence"/>
</dbReference>
<sequence length="145" mass="16022">MRNASLFALCSSINTEKSIFVSHLLNTCPLWFQFGEPRLQSIDTPMTTLLGSTDIPKHALAHVEAQLPELHTHLSNAAGWCEVFFVPKRRVTPELHAFLKALARQRERGQPIPDALALALPAEAVSPLLQALTSRASLTRWSSIS</sequence>
<accession>A0A8J3I508</accession>
<name>A0A8J3I508_9CHLR</name>
<organism evidence="1 2">
    <name type="scientific">Ktedonospora formicarum</name>
    <dbReference type="NCBI Taxonomy" id="2778364"/>
    <lineage>
        <taxon>Bacteria</taxon>
        <taxon>Bacillati</taxon>
        <taxon>Chloroflexota</taxon>
        <taxon>Ktedonobacteria</taxon>
        <taxon>Ktedonobacterales</taxon>
        <taxon>Ktedonobacteraceae</taxon>
        <taxon>Ktedonospora</taxon>
    </lineage>
</organism>
<dbReference type="RefSeq" id="WP_220199436.1">
    <property type="nucleotide sequence ID" value="NZ_BNJF01000008.1"/>
</dbReference>
<comment type="caution">
    <text evidence="1">The sequence shown here is derived from an EMBL/GenBank/DDBJ whole genome shotgun (WGS) entry which is preliminary data.</text>
</comment>
<proteinExistence type="predicted"/>
<reference evidence="1" key="1">
    <citation type="submission" date="2020-10" db="EMBL/GenBank/DDBJ databases">
        <title>Taxonomic study of unclassified bacteria belonging to the class Ktedonobacteria.</title>
        <authorList>
            <person name="Yabe S."/>
            <person name="Wang C.M."/>
            <person name="Zheng Y."/>
            <person name="Sakai Y."/>
            <person name="Cavaletti L."/>
            <person name="Monciardini P."/>
            <person name="Donadio S."/>
        </authorList>
    </citation>
    <scope>NUCLEOTIDE SEQUENCE</scope>
    <source>
        <strain evidence="1">SOSP1-1</strain>
    </source>
</reference>
<keyword evidence="2" id="KW-1185">Reference proteome</keyword>
<evidence type="ECO:0000313" key="2">
    <source>
        <dbReference type="Proteomes" id="UP000612362"/>
    </source>
</evidence>
<gene>
    <name evidence="1" type="ORF">KSX_85800</name>
</gene>
<dbReference type="EMBL" id="BNJF01000008">
    <property type="protein sequence ID" value="GHO50417.1"/>
    <property type="molecule type" value="Genomic_DNA"/>
</dbReference>
<evidence type="ECO:0000313" key="1">
    <source>
        <dbReference type="EMBL" id="GHO50417.1"/>
    </source>
</evidence>